<dbReference type="EMBL" id="JAWQEG010002750">
    <property type="protein sequence ID" value="KAK3869946.1"/>
    <property type="molecule type" value="Genomic_DNA"/>
</dbReference>
<keyword evidence="5" id="KW-1185">Reference proteome</keyword>
<feature type="compositionally biased region" description="Pro residues" evidence="1">
    <location>
        <begin position="82"/>
        <end position="100"/>
    </location>
</feature>
<evidence type="ECO:0000313" key="5">
    <source>
        <dbReference type="Proteomes" id="UP001286313"/>
    </source>
</evidence>
<evidence type="ECO:0000313" key="2">
    <source>
        <dbReference type="EMBL" id="KAK3858817.1"/>
    </source>
</evidence>
<evidence type="ECO:0000313" key="4">
    <source>
        <dbReference type="EMBL" id="KAK3869947.1"/>
    </source>
</evidence>
<feature type="region of interest" description="Disordered" evidence="1">
    <location>
        <begin position="1"/>
        <end position="100"/>
    </location>
</feature>
<feature type="compositionally biased region" description="Basic and acidic residues" evidence="1">
    <location>
        <begin position="15"/>
        <end position="35"/>
    </location>
</feature>
<dbReference type="EMBL" id="JAWQEG010002750">
    <property type="protein sequence ID" value="KAK3869947.1"/>
    <property type="molecule type" value="Genomic_DNA"/>
</dbReference>
<name>A0AAE1BXD4_PETCI</name>
<organism evidence="2 5">
    <name type="scientific">Petrolisthes cinctipes</name>
    <name type="common">Flat porcelain crab</name>
    <dbReference type="NCBI Taxonomy" id="88211"/>
    <lineage>
        <taxon>Eukaryota</taxon>
        <taxon>Metazoa</taxon>
        <taxon>Ecdysozoa</taxon>
        <taxon>Arthropoda</taxon>
        <taxon>Crustacea</taxon>
        <taxon>Multicrustacea</taxon>
        <taxon>Malacostraca</taxon>
        <taxon>Eumalacostraca</taxon>
        <taxon>Eucarida</taxon>
        <taxon>Decapoda</taxon>
        <taxon>Pleocyemata</taxon>
        <taxon>Anomura</taxon>
        <taxon>Galatheoidea</taxon>
        <taxon>Porcellanidae</taxon>
        <taxon>Petrolisthes</taxon>
    </lineage>
</organism>
<protein>
    <submittedName>
        <fullName evidence="2">Uncharacterized protein</fullName>
    </submittedName>
</protein>
<dbReference type="EMBL" id="JAWQEG010005204">
    <property type="protein sequence ID" value="KAK3858817.1"/>
    <property type="molecule type" value="Genomic_DNA"/>
</dbReference>
<reference evidence="2" key="1">
    <citation type="submission" date="2023-10" db="EMBL/GenBank/DDBJ databases">
        <title>Genome assemblies of two species of porcelain crab, Petrolisthes cinctipes and Petrolisthes manimaculis (Anomura: Porcellanidae).</title>
        <authorList>
            <person name="Angst P."/>
        </authorList>
    </citation>
    <scope>NUCLEOTIDE SEQUENCE</scope>
    <source>
        <strain evidence="2">PB745_01</strain>
        <tissue evidence="2">Gill</tissue>
    </source>
</reference>
<comment type="caution">
    <text evidence="2">The sequence shown here is derived from an EMBL/GenBank/DDBJ whole genome shotgun (WGS) entry which is preliminary data.</text>
</comment>
<sequence length="100" mass="11837">MGDRMTLQYNRHLSRRYDERDDRVDDDTMRDERVSRCQNSSSRKKGSTRSRGEKRRKRRTNDDNKDFLLDISPPSPGASRQDPPPNWLLPTRPCPPLPKR</sequence>
<evidence type="ECO:0000256" key="1">
    <source>
        <dbReference type="SAM" id="MobiDB-lite"/>
    </source>
</evidence>
<evidence type="ECO:0000313" key="3">
    <source>
        <dbReference type="EMBL" id="KAK3869946.1"/>
    </source>
</evidence>
<gene>
    <name evidence="3" type="ORF">Pcinc_024779</name>
    <name evidence="4" type="ORF">Pcinc_024780</name>
    <name evidence="2" type="ORF">Pcinc_035012</name>
</gene>
<proteinExistence type="predicted"/>
<dbReference type="Proteomes" id="UP001286313">
    <property type="component" value="Unassembled WGS sequence"/>
</dbReference>
<accession>A0AAE1BXD4</accession>
<dbReference type="AlphaFoldDB" id="A0AAE1BXD4"/>
<feature type="compositionally biased region" description="Basic residues" evidence="1">
    <location>
        <begin position="42"/>
        <end position="59"/>
    </location>
</feature>